<feature type="region of interest" description="Disordered" evidence="1">
    <location>
        <begin position="50"/>
        <end position="100"/>
    </location>
</feature>
<evidence type="ECO:0000313" key="3">
    <source>
        <dbReference type="Proteomes" id="UP001232148"/>
    </source>
</evidence>
<proteinExistence type="predicted"/>
<evidence type="ECO:0000256" key="1">
    <source>
        <dbReference type="SAM" id="MobiDB-lite"/>
    </source>
</evidence>
<feature type="region of interest" description="Disordered" evidence="1">
    <location>
        <begin position="1"/>
        <end position="27"/>
    </location>
</feature>
<dbReference type="EMBL" id="MU842862">
    <property type="protein sequence ID" value="KAK2029543.1"/>
    <property type="molecule type" value="Genomic_DNA"/>
</dbReference>
<sequence>MSSLASPATLSGAMSRPGGFATPPSLSHQLIQSTEYSTWVFIRMGTARRVRRPATLTSGPGARLHLSLSSPTPPPAVWNSKLVSQSSPRSRQHPPTPALS</sequence>
<reference evidence="2" key="1">
    <citation type="submission" date="2021-06" db="EMBL/GenBank/DDBJ databases">
        <title>Comparative genomics, transcriptomics and evolutionary studies reveal genomic signatures of adaptation to plant cell wall in hemibiotrophic fungi.</title>
        <authorList>
            <consortium name="DOE Joint Genome Institute"/>
            <person name="Baroncelli R."/>
            <person name="Diaz J.F."/>
            <person name="Benocci T."/>
            <person name="Peng M."/>
            <person name="Battaglia E."/>
            <person name="Haridas S."/>
            <person name="Andreopoulos W."/>
            <person name="Labutti K."/>
            <person name="Pangilinan J."/>
            <person name="Floch G.L."/>
            <person name="Makela M.R."/>
            <person name="Henrissat B."/>
            <person name="Grigoriev I.V."/>
            <person name="Crouch J.A."/>
            <person name="De Vries R.P."/>
            <person name="Sukno S.A."/>
            <person name="Thon M.R."/>
        </authorList>
    </citation>
    <scope>NUCLEOTIDE SEQUENCE</scope>
    <source>
        <strain evidence="2">MAFF235873</strain>
    </source>
</reference>
<dbReference type="Proteomes" id="UP001232148">
    <property type="component" value="Unassembled WGS sequence"/>
</dbReference>
<evidence type="ECO:0000313" key="2">
    <source>
        <dbReference type="EMBL" id="KAK2029543.1"/>
    </source>
</evidence>
<name>A0AAD9HIN1_9PEZI</name>
<protein>
    <submittedName>
        <fullName evidence="2">Uncharacterized protein</fullName>
    </submittedName>
</protein>
<gene>
    <name evidence="2" type="ORF">LX32DRAFT_351985</name>
</gene>
<comment type="caution">
    <text evidence="2">The sequence shown here is derived from an EMBL/GenBank/DDBJ whole genome shotgun (WGS) entry which is preliminary data.</text>
</comment>
<organism evidence="2 3">
    <name type="scientific">Colletotrichum zoysiae</name>
    <dbReference type="NCBI Taxonomy" id="1216348"/>
    <lineage>
        <taxon>Eukaryota</taxon>
        <taxon>Fungi</taxon>
        <taxon>Dikarya</taxon>
        <taxon>Ascomycota</taxon>
        <taxon>Pezizomycotina</taxon>
        <taxon>Sordariomycetes</taxon>
        <taxon>Hypocreomycetidae</taxon>
        <taxon>Glomerellales</taxon>
        <taxon>Glomerellaceae</taxon>
        <taxon>Colletotrichum</taxon>
        <taxon>Colletotrichum graminicola species complex</taxon>
    </lineage>
</organism>
<dbReference type="AlphaFoldDB" id="A0AAD9HIN1"/>
<accession>A0AAD9HIN1</accession>
<keyword evidence="3" id="KW-1185">Reference proteome</keyword>